<protein>
    <recommendedName>
        <fullName evidence="2">GLUG domain-containing protein</fullName>
    </recommendedName>
</protein>
<dbReference type="InterPro" id="IPR011493">
    <property type="entry name" value="GLUG"/>
</dbReference>
<feature type="domain" description="GLUG" evidence="2">
    <location>
        <begin position="281"/>
        <end position="305"/>
    </location>
</feature>
<feature type="region of interest" description="Disordered" evidence="1">
    <location>
        <begin position="51"/>
        <end position="116"/>
    </location>
</feature>
<comment type="caution">
    <text evidence="3">The sequence shown here is derived from an EMBL/GenBank/DDBJ whole genome shotgun (WGS) entry which is preliminary data.</text>
</comment>
<dbReference type="RefSeq" id="WP_338099797.1">
    <property type="nucleotide sequence ID" value="NZ_JAWDKD010000019.1"/>
</dbReference>
<feature type="compositionally biased region" description="Polar residues" evidence="1">
    <location>
        <begin position="84"/>
        <end position="96"/>
    </location>
</feature>
<reference evidence="3" key="1">
    <citation type="submission" date="2023-06" db="EMBL/GenBank/DDBJ databases">
        <title>Genome sequence of Methanosarcinaceae archaeon Ag5.</title>
        <authorList>
            <person name="Protasov E."/>
            <person name="Platt K."/>
            <person name="Poehlein A."/>
            <person name="Daniel R."/>
            <person name="Brune A."/>
        </authorList>
    </citation>
    <scope>NUCLEOTIDE SEQUENCE</scope>
    <source>
        <strain evidence="3">Ag5</strain>
    </source>
</reference>
<dbReference type="Gene3D" id="2.160.20.110">
    <property type="match status" value="1"/>
</dbReference>
<dbReference type="AlphaFoldDB" id="A0AAE4MKQ7"/>
<dbReference type="Proteomes" id="UP001271789">
    <property type="component" value="Unassembled WGS sequence"/>
</dbReference>
<feature type="compositionally biased region" description="Low complexity" evidence="1">
    <location>
        <begin position="59"/>
        <end position="73"/>
    </location>
</feature>
<gene>
    <name evidence="3" type="ORF">MsAg5_12480</name>
</gene>
<sequence>MVSDSKNNKKKILIALLLLLLLALLFVYVVNVMNDDGPIINQNETNMTNSTGMGFAIDTSGSTSEPSSTPITPAAEPLPPVIVTPSTGGRPSGNNQEPEPDPELDPDPTKPPMDDIDDYIDIENFEQLKAVGETSDSLSKKYRLVDDIDMTGKVWVPLGRNSSTGYFNGTFNGNGYVITGLTTVQDANENNGLFGVVGSSGTVKNVALIDVNIDATSNTTGAVAGRVDGTVVNCYVTGNVTGTSHVGGIAGGVGYGSNSGTIRNCYTICNVSGSLTAPDGEEIGGIAGRVTNGEISNCYATGNVTGRIKLGGIAGNVFTIDQNVSSNVALMPLINAVSNQNFPQRIIGALAGAVTADSNLASETLVLKNNTTPNIPPADGTNLDGTGKPDADFVVQTTYTDIGWKFFDGTVDSTNPSYPDTVWKMPESGFKFKTTDTEEWVYPVFYWQVSAA</sequence>
<accession>A0AAE4MKQ7</accession>
<name>A0AAE4MKQ7_9EURY</name>
<organism evidence="3 4">
    <name type="scientific">Methanolapillus africanus</name>
    <dbReference type="NCBI Taxonomy" id="3028297"/>
    <lineage>
        <taxon>Archaea</taxon>
        <taxon>Methanobacteriati</taxon>
        <taxon>Methanobacteriota</taxon>
        <taxon>Stenosarchaea group</taxon>
        <taxon>Methanomicrobia</taxon>
        <taxon>Methanosarcinales</taxon>
        <taxon>Methanosarcinaceae</taxon>
        <taxon>Methanolapillus</taxon>
    </lineage>
</organism>
<evidence type="ECO:0000313" key="4">
    <source>
        <dbReference type="Proteomes" id="UP001271789"/>
    </source>
</evidence>
<evidence type="ECO:0000313" key="3">
    <source>
        <dbReference type="EMBL" id="MDV0447362.1"/>
    </source>
</evidence>
<dbReference type="Pfam" id="PF07581">
    <property type="entry name" value="Glug"/>
    <property type="match status" value="1"/>
</dbReference>
<keyword evidence="4" id="KW-1185">Reference proteome</keyword>
<evidence type="ECO:0000256" key="1">
    <source>
        <dbReference type="SAM" id="MobiDB-lite"/>
    </source>
</evidence>
<dbReference type="EMBL" id="JAWDKD010000019">
    <property type="protein sequence ID" value="MDV0447362.1"/>
    <property type="molecule type" value="Genomic_DNA"/>
</dbReference>
<proteinExistence type="predicted"/>
<evidence type="ECO:0000259" key="2">
    <source>
        <dbReference type="Pfam" id="PF07581"/>
    </source>
</evidence>